<accession>A0A919XCX3</accession>
<keyword evidence="2" id="KW-1185">Reference proteome</keyword>
<reference evidence="1" key="1">
    <citation type="submission" date="2021-03" db="EMBL/GenBank/DDBJ databases">
        <title>Antimicrobial resistance genes in bacteria isolated from Japanese honey, and their potential for conferring macrolide and lincosamide resistance in the American foulbrood pathogen Paenibacillus larvae.</title>
        <authorList>
            <person name="Okamoto M."/>
            <person name="Kumagai M."/>
            <person name="Kanamori H."/>
            <person name="Takamatsu D."/>
        </authorList>
    </citation>
    <scope>NUCLEOTIDE SEQUENCE</scope>
    <source>
        <strain evidence="1">J43TS3</strain>
    </source>
</reference>
<organism evidence="1 2">
    <name type="scientific">Ornithinibacillus bavariensis</name>
    <dbReference type="NCBI Taxonomy" id="545502"/>
    <lineage>
        <taxon>Bacteria</taxon>
        <taxon>Bacillati</taxon>
        <taxon>Bacillota</taxon>
        <taxon>Bacilli</taxon>
        <taxon>Bacillales</taxon>
        <taxon>Bacillaceae</taxon>
        <taxon>Ornithinibacillus</taxon>
    </lineage>
</organism>
<evidence type="ECO:0000313" key="1">
    <source>
        <dbReference type="EMBL" id="GIO28582.1"/>
    </source>
</evidence>
<dbReference type="RefSeq" id="WP_212922035.1">
    <property type="nucleotide sequence ID" value="NZ_BORP01000007.1"/>
</dbReference>
<sequence length="48" mass="5812">MSIVLSADSFQKAHHYLMKYGRDLEQELYRFYFENGHTNNVIRLLAQY</sequence>
<dbReference type="AlphaFoldDB" id="A0A919XCX3"/>
<comment type="caution">
    <text evidence="1">The sequence shown here is derived from an EMBL/GenBank/DDBJ whole genome shotgun (WGS) entry which is preliminary data.</text>
</comment>
<proteinExistence type="predicted"/>
<protein>
    <submittedName>
        <fullName evidence="1">Uncharacterized protein</fullName>
    </submittedName>
</protein>
<name>A0A919XCX3_9BACI</name>
<gene>
    <name evidence="1" type="ORF">J43TS3_31930</name>
</gene>
<evidence type="ECO:0000313" key="2">
    <source>
        <dbReference type="Proteomes" id="UP000676917"/>
    </source>
</evidence>
<dbReference type="EMBL" id="BORP01000007">
    <property type="protein sequence ID" value="GIO28582.1"/>
    <property type="molecule type" value="Genomic_DNA"/>
</dbReference>
<dbReference type="Proteomes" id="UP000676917">
    <property type="component" value="Unassembled WGS sequence"/>
</dbReference>